<proteinExistence type="predicted"/>
<name>A0A0V0QMI6_PSEPJ</name>
<gene>
    <name evidence="2" type="ORF">PPERSA_03387</name>
</gene>
<sequence length="297" mass="34979">MVVVLNGNINNDLYVDQKDQKISQKTVIYNSEGKQFQLSIFDNAYAYKEFVVSMGKDLMYIMSNIQVNFSDYHIRVYVIDLQNTSTIFIKDQFTYFKYDTSFLFTFTIQAFADNSAVGYFYNINKHYQPMLVQLKYSTQGKEEFKLPKEINSPLNGLQRYYQYWTWHSYLHEDGEHATFLANDLQNNYMIYTFNKNGQKICSSVNYIYGFINDWYHYGIVGDQGWIYLEDKNSLEGYFGIFDAKKLKLYEIGTYKYKDIYVSEGEGEGEDIYEGECIYEGEQKEEGEEGEGEQQGKI</sequence>
<comment type="caution">
    <text evidence="2">The sequence shown here is derived from an EMBL/GenBank/DDBJ whole genome shotgun (WGS) entry which is preliminary data.</text>
</comment>
<keyword evidence="3" id="KW-1185">Reference proteome</keyword>
<evidence type="ECO:0000313" key="2">
    <source>
        <dbReference type="EMBL" id="KRX03272.1"/>
    </source>
</evidence>
<reference evidence="2 3" key="1">
    <citation type="journal article" date="2015" name="Sci. Rep.">
        <title>Genome of the facultative scuticociliatosis pathogen Pseudocohnilembus persalinus provides insight into its virulence through horizontal gene transfer.</title>
        <authorList>
            <person name="Xiong J."/>
            <person name="Wang G."/>
            <person name="Cheng J."/>
            <person name="Tian M."/>
            <person name="Pan X."/>
            <person name="Warren A."/>
            <person name="Jiang C."/>
            <person name="Yuan D."/>
            <person name="Miao W."/>
        </authorList>
    </citation>
    <scope>NUCLEOTIDE SEQUENCE [LARGE SCALE GENOMIC DNA]</scope>
    <source>
        <strain evidence="2">36N120E</strain>
    </source>
</reference>
<evidence type="ECO:0000256" key="1">
    <source>
        <dbReference type="SAM" id="MobiDB-lite"/>
    </source>
</evidence>
<protein>
    <submittedName>
        <fullName evidence="2">Uncharacterized protein</fullName>
    </submittedName>
</protein>
<organism evidence="2 3">
    <name type="scientific">Pseudocohnilembus persalinus</name>
    <name type="common">Ciliate</name>
    <dbReference type="NCBI Taxonomy" id="266149"/>
    <lineage>
        <taxon>Eukaryota</taxon>
        <taxon>Sar</taxon>
        <taxon>Alveolata</taxon>
        <taxon>Ciliophora</taxon>
        <taxon>Intramacronucleata</taxon>
        <taxon>Oligohymenophorea</taxon>
        <taxon>Scuticociliatia</taxon>
        <taxon>Philasterida</taxon>
        <taxon>Pseudocohnilembidae</taxon>
        <taxon>Pseudocohnilembus</taxon>
    </lineage>
</organism>
<evidence type="ECO:0000313" key="3">
    <source>
        <dbReference type="Proteomes" id="UP000054937"/>
    </source>
</evidence>
<feature type="compositionally biased region" description="Acidic residues" evidence="1">
    <location>
        <begin position="277"/>
        <end position="291"/>
    </location>
</feature>
<dbReference type="AlphaFoldDB" id="A0A0V0QMI6"/>
<dbReference type="InParanoid" id="A0A0V0QMI6"/>
<feature type="region of interest" description="Disordered" evidence="1">
    <location>
        <begin position="277"/>
        <end position="297"/>
    </location>
</feature>
<dbReference type="Proteomes" id="UP000054937">
    <property type="component" value="Unassembled WGS sequence"/>
</dbReference>
<accession>A0A0V0QMI6</accession>
<dbReference type="EMBL" id="LDAU01000139">
    <property type="protein sequence ID" value="KRX03272.1"/>
    <property type="molecule type" value="Genomic_DNA"/>
</dbReference>